<evidence type="ECO:0000313" key="1">
    <source>
        <dbReference type="EMBL" id="KAK1490929.1"/>
    </source>
</evidence>
<dbReference type="Proteomes" id="UP001227543">
    <property type="component" value="Unassembled WGS sequence"/>
</dbReference>
<evidence type="ECO:0000313" key="2">
    <source>
        <dbReference type="Proteomes" id="UP001227543"/>
    </source>
</evidence>
<dbReference type="RefSeq" id="XP_060378854.1">
    <property type="nucleotide sequence ID" value="XM_060526437.1"/>
</dbReference>
<gene>
    <name evidence="1" type="ORF">CTAM01_10422</name>
</gene>
<organism evidence="1 2">
    <name type="scientific">Colletotrichum tamarilloi</name>
    <dbReference type="NCBI Taxonomy" id="1209934"/>
    <lineage>
        <taxon>Eukaryota</taxon>
        <taxon>Fungi</taxon>
        <taxon>Dikarya</taxon>
        <taxon>Ascomycota</taxon>
        <taxon>Pezizomycotina</taxon>
        <taxon>Sordariomycetes</taxon>
        <taxon>Hypocreomycetidae</taxon>
        <taxon>Glomerellales</taxon>
        <taxon>Glomerellaceae</taxon>
        <taxon>Colletotrichum</taxon>
        <taxon>Colletotrichum acutatum species complex</taxon>
    </lineage>
</organism>
<sequence length="141" mass="15419">MFEAVYEIFDNHLKDRFEGLAFVDRAAHSVLAISALGHGPWSPRWSWPQQARGLSGGLPVLGGGPVADRAPRGLRRRRHHELHCQALEPNYGDDEGYPGGQGAPELDPVVAVRTLGKTSHTSVLRSAQLGCGLPQRNPDRR</sequence>
<keyword evidence="2" id="KW-1185">Reference proteome</keyword>
<comment type="caution">
    <text evidence="1">The sequence shown here is derived from an EMBL/GenBank/DDBJ whole genome shotgun (WGS) entry which is preliminary data.</text>
</comment>
<protein>
    <submittedName>
        <fullName evidence="1">Uncharacterized protein</fullName>
    </submittedName>
</protein>
<reference evidence="1 2" key="1">
    <citation type="submission" date="2016-10" db="EMBL/GenBank/DDBJ databases">
        <title>The genome sequence of Colletotrichum fioriniae PJ7.</title>
        <authorList>
            <person name="Baroncelli R."/>
        </authorList>
    </citation>
    <scope>NUCLEOTIDE SEQUENCE [LARGE SCALE GENOMIC DNA]</scope>
    <source>
        <strain evidence="1 2">Tom-12</strain>
    </source>
</reference>
<accession>A0ABQ9R0N6</accession>
<dbReference type="GeneID" id="85410675"/>
<name>A0ABQ9R0N6_9PEZI</name>
<dbReference type="EMBL" id="MLFU01000048">
    <property type="protein sequence ID" value="KAK1490929.1"/>
    <property type="molecule type" value="Genomic_DNA"/>
</dbReference>
<proteinExistence type="predicted"/>